<dbReference type="SUPFAM" id="SSF53271">
    <property type="entry name" value="PRTase-like"/>
    <property type="match status" value="1"/>
</dbReference>
<comment type="caution">
    <text evidence="1">The sequence shown here is derived from an EMBL/GenBank/DDBJ whole genome shotgun (WGS) entry which is preliminary data.</text>
</comment>
<proteinExistence type="predicted"/>
<sequence>MIYLGDEEDIIDPHRYYEQHNISKDSFFSIRDTEETSHRKIFNKFSGIQKNKERPTFSVSFGETIVPIYETMTQNKLIYSTRHKNFWHYLPDKTAIRKVEAWEQQQNLRVFLKDNLFSSIALDLYEDKTKQRPATAFYYLKYARISGEAYKKTLTWTANEFVRTIQSLPFYKDCKYISAVPPRPGKKGLDLPALLATEISKKLMIEDITSTFQYTGEKAQGKTLSRDDKWAAWEAAGLSCTKDLEGKDVILIDDLYQSGISVNFVGMKLQEANCGKICGLYIVKSLNDKDNIQRTPGSE</sequence>
<reference evidence="1 2" key="1">
    <citation type="submission" date="2008-10" db="EMBL/GenBank/DDBJ databases">
        <title>Draft genome sequence of Desulvovibrio piger (ATCC 29098).</title>
        <authorList>
            <person name="Sudarsanam P."/>
            <person name="Ley R."/>
            <person name="Guruge J."/>
            <person name="Turnbaugh P.J."/>
            <person name="Mahowald M."/>
            <person name="Liep D."/>
            <person name="Gordon J."/>
        </authorList>
    </citation>
    <scope>NUCLEOTIDE SEQUENCE [LARGE SCALE GENOMIC DNA]</scope>
    <source>
        <strain evidence="1 2">ATCC 29098</strain>
    </source>
</reference>
<gene>
    <name evidence="1" type="ORF">DESPIG_01309</name>
</gene>
<dbReference type="RefSeq" id="WP_006005920.1">
    <property type="nucleotide sequence ID" value="NZ_DS996355.1"/>
</dbReference>
<dbReference type="EMBL" id="ABXU01000030">
    <property type="protein sequence ID" value="EEB33794.1"/>
    <property type="molecule type" value="Genomic_DNA"/>
</dbReference>
<dbReference type="AlphaFoldDB" id="B6WTA4"/>
<dbReference type="Gene3D" id="3.40.50.2020">
    <property type="match status" value="1"/>
</dbReference>
<evidence type="ECO:0008006" key="3">
    <source>
        <dbReference type="Google" id="ProtNLM"/>
    </source>
</evidence>
<name>B6WTA4_9BACT</name>
<dbReference type="HOGENOM" id="CLU_1004375_0_0_7"/>
<dbReference type="OrthoDB" id="9779910at2"/>
<evidence type="ECO:0000313" key="1">
    <source>
        <dbReference type="EMBL" id="EEB33794.1"/>
    </source>
</evidence>
<organism evidence="1 2">
    <name type="scientific">Desulfovibrio piger ATCC 29098</name>
    <dbReference type="NCBI Taxonomy" id="411464"/>
    <lineage>
        <taxon>Bacteria</taxon>
        <taxon>Pseudomonadati</taxon>
        <taxon>Thermodesulfobacteriota</taxon>
        <taxon>Desulfovibrionia</taxon>
        <taxon>Desulfovibrionales</taxon>
        <taxon>Desulfovibrionaceae</taxon>
        <taxon>Desulfovibrio</taxon>
    </lineage>
</organism>
<evidence type="ECO:0000313" key="2">
    <source>
        <dbReference type="Proteomes" id="UP000003676"/>
    </source>
</evidence>
<dbReference type="Proteomes" id="UP000003676">
    <property type="component" value="Unassembled WGS sequence"/>
</dbReference>
<dbReference type="InterPro" id="IPR029057">
    <property type="entry name" value="PRTase-like"/>
</dbReference>
<protein>
    <recommendedName>
        <fullName evidence="3">Phosphoribosyltransferase domain-containing protein</fullName>
    </recommendedName>
</protein>
<accession>B6WTA4</accession>
<reference evidence="1 2" key="2">
    <citation type="submission" date="2008-10" db="EMBL/GenBank/DDBJ databases">
        <authorList>
            <person name="Fulton L."/>
            <person name="Clifton S."/>
            <person name="Fulton B."/>
            <person name="Xu J."/>
            <person name="Minx P."/>
            <person name="Pepin K.H."/>
            <person name="Johnson M."/>
            <person name="Bhonagiri V."/>
            <person name="Nash W.E."/>
            <person name="Mardis E.R."/>
            <person name="Wilson R.K."/>
        </authorList>
    </citation>
    <scope>NUCLEOTIDE SEQUENCE [LARGE SCALE GENOMIC DNA]</scope>
    <source>
        <strain evidence="1 2">ATCC 29098</strain>
    </source>
</reference>